<dbReference type="SUPFAM" id="SSF110296">
    <property type="entry name" value="Oligoxyloglucan reducing end-specific cellobiohydrolase"/>
    <property type="match status" value="1"/>
</dbReference>
<dbReference type="EMBL" id="JBHLSW010000007">
    <property type="protein sequence ID" value="MFC0634310.1"/>
    <property type="molecule type" value="Genomic_DNA"/>
</dbReference>
<dbReference type="SUPFAM" id="SSF50939">
    <property type="entry name" value="Sialidases"/>
    <property type="match status" value="1"/>
</dbReference>
<evidence type="ECO:0000313" key="2">
    <source>
        <dbReference type="Proteomes" id="UP001589906"/>
    </source>
</evidence>
<dbReference type="PANTHER" id="PTHR47199:SF2">
    <property type="entry name" value="PHOTOSYSTEM II STABILITY_ASSEMBLY FACTOR HCF136, CHLOROPLASTIC"/>
    <property type="match status" value="1"/>
</dbReference>
<dbReference type="InterPro" id="IPR015943">
    <property type="entry name" value="WD40/YVTN_repeat-like_dom_sf"/>
</dbReference>
<sequence length="358" mass="38483">MDRRDFIIAGGATLAAPAGARARTQSTGWTQLPTEPYRGKQDDIAFVDRRHGWYGNGQGKLFRTEDGGDSWTQVLDRPGTFARALGFVDAQLGFLGNIGPDYFPGVTDATPLYRTRDGGLSWEPVAIEGPAVKGVCAIDVHRQPFINAGVLDHRVTLRAGGRVGTPAFLATSRDLGETWTSEDMSAHTAMILDVLFVSDQVGSICGATDGDVSRSRARILRTADAGRTWATVHEGTRPWELTWKASFPTPEIGYVTVQSYNPDAAASARYVAKTTDGGLTWTEIPLIDDARVRAFGIGFVDPDHGYVGAVPGGFETRDGGRTWTAAGFGPAVNKVRVVRDETGTSVFAIGAQVHRLDL</sequence>
<dbReference type="PANTHER" id="PTHR47199">
    <property type="entry name" value="PHOTOSYSTEM II STABILITY/ASSEMBLY FACTOR HCF136, CHLOROPLASTIC"/>
    <property type="match status" value="1"/>
</dbReference>
<name>A0ABV6R3X6_9CAUL</name>
<keyword evidence="2" id="KW-1185">Reference proteome</keyword>
<gene>
    <name evidence="1" type="ORF">ACFFGE_10530</name>
</gene>
<reference evidence="1 2" key="1">
    <citation type="submission" date="2024-09" db="EMBL/GenBank/DDBJ databases">
        <authorList>
            <person name="Sun Q."/>
            <person name="Mori K."/>
        </authorList>
    </citation>
    <scope>NUCLEOTIDE SEQUENCE [LARGE SCALE GENOMIC DNA]</scope>
    <source>
        <strain evidence="1 2">NCAIM B.02621</strain>
    </source>
</reference>
<dbReference type="Gene3D" id="2.130.10.10">
    <property type="entry name" value="YVTN repeat-like/Quinoprotein amine dehydrogenase"/>
    <property type="match status" value="2"/>
</dbReference>
<dbReference type="RefSeq" id="WP_376836335.1">
    <property type="nucleotide sequence ID" value="NZ_JBHLSW010000007.1"/>
</dbReference>
<comment type="caution">
    <text evidence="1">The sequence shown here is derived from an EMBL/GenBank/DDBJ whole genome shotgun (WGS) entry which is preliminary data.</text>
</comment>
<proteinExistence type="predicted"/>
<organism evidence="1 2">
    <name type="scientific">Brevundimonas balnearis</name>
    <dbReference type="NCBI Taxonomy" id="1572858"/>
    <lineage>
        <taxon>Bacteria</taxon>
        <taxon>Pseudomonadati</taxon>
        <taxon>Pseudomonadota</taxon>
        <taxon>Alphaproteobacteria</taxon>
        <taxon>Caulobacterales</taxon>
        <taxon>Caulobacteraceae</taxon>
        <taxon>Brevundimonas</taxon>
    </lineage>
</organism>
<protein>
    <submittedName>
        <fullName evidence="1">WD40/YVTN/BNR-like repeat-containing protein</fullName>
    </submittedName>
</protein>
<dbReference type="InterPro" id="IPR036278">
    <property type="entry name" value="Sialidase_sf"/>
</dbReference>
<accession>A0ABV6R3X6</accession>
<dbReference type="Proteomes" id="UP001589906">
    <property type="component" value="Unassembled WGS sequence"/>
</dbReference>
<dbReference type="CDD" id="cd15482">
    <property type="entry name" value="Sialidase_non-viral"/>
    <property type="match status" value="1"/>
</dbReference>
<evidence type="ECO:0000313" key="1">
    <source>
        <dbReference type="EMBL" id="MFC0634310.1"/>
    </source>
</evidence>